<proteinExistence type="predicted"/>
<comment type="caution">
    <text evidence="8">The sequence shown here is derived from an EMBL/GenBank/DDBJ whole genome shotgun (WGS) entry which is preliminary data.</text>
</comment>
<keyword evidence="5" id="KW-0598">Phosphotransferase system</keyword>
<dbReference type="SUPFAM" id="SSF51261">
    <property type="entry name" value="Duplicated hybrid motif"/>
    <property type="match status" value="1"/>
</dbReference>
<keyword evidence="6" id="KW-0418">Kinase</keyword>
<keyword evidence="4" id="KW-0808">Transferase</keyword>
<feature type="domain" description="PTS EIIA type-1" evidence="7">
    <location>
        <begin position="29"/>
        <end position="133"/>
    </location>
</feature>
<evidence type="ECO:0000256" key="5">
    <source>
        <dbReference type="ARBA" id="ARBA00022683"/>
    </source>
</evidence>
<protein>
    <submittedName>
        <fullName evidence="8">PTS glucose transporter subunit IIA</fullName>
    </submittedName>
</protein>
<evidence type="ECO:0000259" key="7">
    <source>
        <dbReference type="PROSITE" id="PS51093"/>
    </source>
</evidence>
<evidence type="ECO:0000313" key="9">
    <source>
        <dbReference type="Proteomes" id="UP001596288"/>
    </source>
</evidence>
<dbReference type="PROSITE" id="PS51093">
    <property type="entry name" value="PTS_EIIA_TYPE_1"/>
    <property type="match status" value="1"/>
</dbReference>
<dbReference type="PANTHER" id="PTHR45008:SF1">
    <property type="entry name" value="PTS SYSTEM GLUCOSE-SPECIFIC EIIA COMPONENT"/>
    <property type="match status" value="1"/>
</dbReference>
<evidence type="ECO:0000256" key="6">
    <source>
        <dbReference type="ARBA" id="ARBA00022777"/>
    </source>
</evidence>
<dbReference type="PROSITE" id="PS00371">
    <property type="entry name" value="PTS_EIIA_TYPE_1_HIS"/>
    <property type="match status" value="1"/>
</dbReference>
<accession>A0ABW1RNA5</accession>
<keyword evidence="3 8" id="KW-0762">Sugar transport</keyword>
<dbReference type="NCBIfam" id="TIGR00830">
    <property type="entry name" value="PTBA"/>
    <property type="match status" value="1"/>
</dbReference>
<evidence type="ECO:0000313" key="8">
    <source>
        <dbReference type="EMBL" id="MFC6176451.1"/>
    </source>
</evidence>
<evidence type="ECO:0000256" key="3">
    <source>
        <dbReference type="ARBA" id="ARBA00022597"/>
    </source>
</evidence>
<evidence type="ECO:0000256" key="1">
    <source>
        <dbReference type="ARBA" id="ARBA00004496"/>
    </source>
</evidence>
<dbReference type="PANTHER" id="PTHR45008">
    <property type="entry name" value="PTS SYSTEM GLUCOSE-SPECIFIC EIIA COMPONENT"/>
    <property type="match status" value="1"/>
</dbReference>
<evidence type="ECO:0000256" key="2">
    <source>
        <dbReference type="ARBA" id="ARBA00022448"/>
    </source>
</evidence>
<dbReference type="EMBL" id="JBHSSF010000016">
    <property type="protein sequence ID" value="MFC6176451.1"/>
    <property type="molecule type" value="Genomic_DNA"/>
</dbReference>
<dbReference type="InterPro" id="IPR001127">
    <property type="entry name" value="PTS_EIIA_1_perm"/>
</dbReference>
<dbReference type="Pfam" id="PF00358">
    <property type="entry name" value="PTS_EIIA_1"/>
    <property type="match status" value="1"/>
</dbReference>
<sequence>MFNIFKKKNSNKLVAPIDGELTGIENVSDEVFSTKVMGDGFAIKPSSDLVVSPINGEVTSVFPTKHAISITTDNGLEVLLHLGIDTVELKGAPFEMLVEAGQHVQVGDQLVKMDREEISRSNKDDIVMLVLPGKNELSFDPAISNRMVNAGDEVTTIQ</sequence>
<dbReference type="InterPro" id="IPR011055">
    <property type="entry name" value="Dup_hybrid_motif"/>
</dbReference>
<dbReference type="Gene3D" id="2.70.70.10">
    <property type="entry name" value="Glucose Permease (Domain IIA)"/>
    <property type="match status" value="1"/>
</dbReference>
<dbReference type="InterPro" id="IPR050890">
    <property type="entry name" value="PTS_EIIA_component"/>
</dbReference>
<name>A0ABW1RNA5_9LACO</name>
<comment type="subcellular location">
    <subcellularLocation>
        <location evidence="1">Cytoplasm</location>
    </subcellularLocation>
</comment>
<dbReference type="Proteomes" id="UP001596288">
    <property type="component" value="Unassembled WGS sequence"/>
</dbReference>
<dbReference type="RefSeq" id="WP_137611290.1">
    <property type="nucleotide sequence ID" value="NZ_BJDF01000008.1"/>
</dbReference>
<reference evidence="9" key="1">
    <citation type="journal article" date="2019" name="Int. J. Syst. Evol. Microbiol.">
        <title>The Global Catalogue of Microorganisms (GCM) 10K type strain sequencing project: providing services to taxonomists for standard genome sequencing and annotation.</title>
        <authorList>
            <consortium name="The Broad Institute Genomics Platform"/>
            <consortium name="The Broad Institute Genome Sequencing Center for Infectious Disease"/>
            <person name="Wu L."/>
            <person name="Ma J."/>
        </authorList>
    </citation>
    <scope>NUCLEOTIDE SEQUENCE [LARGE SCALE GENOMIC DNA]</scope>
    <source>
        <strain evidence="9">CCM 8927</strain>
    </source>
</reference>
<evidence type="ECO:0000256" key="4">
    <source>
        <dbReference type="ARBA" id="ARBA00022679"/>
    </source>
</evidence>
<gene>
    <name evidence="8" type="ORF">ACFQAV_06340</name>
</gene>
<keyword evidence="2" id="KW-0813">Transport</keyword>
<keyword evidence="9" id="KW-1185">Reference proteome</keyword>
<organism evidence="8 9">
    <name type="scientific">Companilactobacillus huachuanensis</name>
    <dbReference type="NCBI Taxonomy" id="2559914"/>
    <lineage>
        <taxon>Bacteria</taxon>
        <taxon>Bacillati</taxon>
        <taxon>Bacillota</taxon>
        <taxon>Bacilli</taxon>
        <taxon>Lactobacillales</taxon>
        <taxon>Lactobacillaceae</taxon>
        <taxon>Companilactobacillus</taxon>
    </lineage>
</organism>